<feature type="coiled-coil region" evidence="3">
    <location>
        <begin position="606"/>
        <end position="696"/>
    </location>
</feature>
<evidence type="ECO:0000256" key="1">
    <source>
        <dbReference type="ARBA" id="ARBA00005921"/>
    </source>
</evidence>
<organism evidence="5">
    <name type="scientific">Musa acuminata subsp. malaccensis</name>
    <name type="common">Wild banana</name>
    <name type="synonym">Musa malaccensis</name>
    <dbReference type="NCBI Taxonomy" id="214687"/>
    <lineage>
        <taxon>Eukaryota</taxon>
        <taxon>Viridiplantae</taxon>
        <taxon>Streptophyta</taxon>
        <taxon>Embryophyta</taxon>
        <taxon>Tracheophyta</taxon>
        <taxon>Spermatophyta</taxon>
        <taxon>Magnoliopsida</taxon>
        <taxon>Liliopsida</taxon>
        <taxon>Zingiberales</taxon>
        <taxon>Musaceae</taxon>
        <taxon>Musa</taxon>
    </lineage>
</organism>
<feature type="region of interest" description="Disordered" evidence="4">
    <location>
        <begin position="774"/>
        <end position="798"/>
    </location>
</feature>
<feature type="compositionally biased region" description="Basic and acidic residues" evidence="4">
    <location>
        <begin position="774"/>
        <end position="790"/>
    </location>
</feature>
<comment type="similarity">
    <text evidence="1">Belongs to the FPP family.</text>
</comment>
<evidence type="ECO:0000256" key="4">
    <source>
        <dbReference type="SAM" id="MobiDB-lite"/>
    </source>
</evidence>
<dbReference type="EMBL" id="HG996470">
    <property type="protein sequence ID" value="CAG1840182.1"/>
    <property type="molecule type" value="Genomic_DNA"/>
</dbReference>
<dbReference type="InterPro" id="IPR008587">
    <property type="entry name" value="FPP_plant"/>
</dbReference>
<feature type="coiled-coil region" evidence="3">
    <location>
        <begin position="160"/>
        <end position="219"/>
    </location>
</feature>
<gene>
    <name evidence="5" type="ORF">GSMUA_280390.1</name>
</gene>
<evidence type="ECO:0000313" key="5">
    <source>
        <dbReference type="EMBL" id="CAG1840182.1"/>
    </source>
</evidence>
<dbReference type="Pfam" id="PF05911">
    <property type="entry name" value="FPP"/>
    <property type="match status" value="4"/>
</dbReference>
<dbReference type="PANTHER" id="PTHR31580">
    <property type="entry name" value="FILAMENT-LIKE PLANT PROTEIN 4"/>
    <property type="match status" value="1"/>
</dbReference>
<dbReference type="OrthoDB" id="128924at2759"/>
<dbReference type="AlphaFoldDB" id="A0A8D7F486"/>
<feature type="compositionally biased region" description="Basic and acidic residues" evidence="4">
    <location>
        <begin position="1"/>
        <end position="18"/>
    </location>
</feature>
<keyword evidence="2 3" id="KW-0175">Coiled coil</keyword>
<feature type="region of interest" description="Disordered" evidence="4">
    <location>
        <begin position="352"/>
        <end position="377"/>
    </location>
</feature>
<protein>
    <submittedName>
        <fullName evidence="5">(wild Malaysian banana) hypothetical protein</fullName>
    </submittedName>
</protein>
<feature type="region of interest" description="Disordered" evidence="4">
    <location>
        <begin position="1"/>
        <end position="61"/>
    </location>
</feature>
<reference evidence="5" key="1">
    <citation type="submission" date="2021-03" db="EMBL/GenBank/DDBJ databases">
        <authorList>
            <consortium name="Genoscope - CEA"/>
            <person name="William W."/>
        </authorList>
    </citation>
    <scope>NUCLEOTIDE SEQUENCE</scope>
    <source>
        <strain evidence="5">Doubled-haploid Pahang</strain>
    </source>
</reference>
<feature type="coiled-coil region" evidence="3">
    <location>
        <begin position="407"/>
        <end position="581"/>
    </location>
</feature>
<feature type="coiled-coil region" evidence="3">
    <location>
        <begin position="99"/>
        <end position="133"/>
    </location>
</feature>
<feature type="compositionally biased region" description="Low complexity" evidence="4">
    <location>
        <begin position="19"/>
        <end position="30"/>
    </location>
</feature>
<accession>A0A8D7F486</accession>
<name>A0A8D7F486_MUSAM</name>
<evidence type="ECO:0000256" key="2">
    <source>
        <dbReference type="ARBA" id="ARBA00023054"/>
    </source>
</evidence>
<dbReference type="PANTHER" id="PTHR31580:SF49">
    <property type="entry name" value="FILAMENT-LIKE PLANT PROTEIN 3"/>
    <property type="match status" value="1"/>
</dbReference>
<proteinExistence type="inferred from homology"/>
<sequence length="798" mass="90070">MDRRSWLWRRKQSDRSPGETESSGSASSEMHSGDQQEALISSSPRHAQSPEVASKDVSQDNETIRTLNEKLSAALVNISAKENLVRQHAKVAEEAVLGWENAEKEVSSLKQQLEAASKEKSSLEDRIVHLDAALKECVRQFWQTKEEQGQKVHDTITKKTREWESDKLELEIRLTELQAQLEAKAEITTSVDHQLCSKVDILEEEKSALKVELDTLTRDLQMRTLELELSARVAETASKQHLDSIKKLTKLEAECRRLRATARKSSLANEQKLLSSSHYSESVTDSQSDAGEQLLSLDNEQSCSDSWASALIAELDQFKNEKANATSVTTSAEIDLMNDFLEMERLVALPEDDHGSSSIEHDNGSDHTFNRGSSSRKELDTIRLHMVELEEPVEKMTTAKIGMELSLPVLNNQLKNTHDQLEATEAKLVELQRQLNLVNGENHVLERELEAAEGKTNELQLQLESANTKNAELQERVNLLERKSEEEQELSAKLKVRCQNIGATEANKRKEAEHQLESAFGEIAELKETISLLERKFEEEKALSTELASRCWKSEALKGKIEELECQLELANLEIQNLRGMASSFEMKLEEEKAYSTELLAECQSMEAMEAKKKELECQLTAEHLEVGKLQEKVNILERKVEEERALCLGLAANIEAIEAKRKELVVQLESAHMEVGILQEKLIALEKQVEEERALSADYATNYHRLEHELSRKQQAAEFHLSASSNRVLKTRQEKDIALAAGKLVECQKTIASLNRQLKTLAMFDELMLETEKPESNGELLDLRGDSKIIDPSISPE</sequence>
<evidence type="ECO:0000256" key="3">
    <source>
        <dbReference type="SAM" id="Coils"/>
    </source>
</evidence>